<dbReference type="RefSeq" id="WP_005433318.1">
    <property type="nucleotide sequence ID" value="NZ_JH815513.1"/>
</dbReference>
<organism evidence="3 4">
    <name type="scientific">Sutterella wadsworthensis 2_1_59BFAA</name>
    <dbReference type="NCBI Taxonomy" id="742823"/>
    <lineage>
        <taxon>Bacteria</taxon>
        <taxon>Pseudomonadati</taxon>
        <taxon>Pseudomonadota</taxon>
        <taxon>Betaproteobacteria</taxon>
        <taxon>Burkholderiales</taxon>
        <taxon>Sutterellaceae</taxon>
        <taxon>Sutterella</taxon>
    </lineage>
</organism>
<dbReference type="InterPro" id="IPR039420">
    <property type="entry name" value="WalR-like"/>
</dbReference>
<proteinExistence type="predicted"/>
<dbReference type="GO" id="GO:0006355">
    <property type="term" value="P:regulation of DNA-templated transcription"/>
    <property type="evidence" value="ECO:0007669"/>
    <property type="project" value="InterPro"/>
</dbReference>
<evidence type="ECO:0000313" key="3">
    <source>
        <dbReference type="EMBL" id="EKB32226.1"/>
    </source>
</evidence>
<dbReference type="EMBL" id="ADMG01000007">
    <property type="protein sequence ID" value="EKB32226.1"/>
    <property type="molecule type" value="Genomic_DNA"/>
</dbReference>
<evidence type="ECO:0000259" key="2">
    <source>
        <dbReference type="PROSITE" id="PS50043"/>
    </source>
</evidence>
<dbReference type="HOGENOM" id="CLU_000445_103_6_4"/>
<dbReference type="InterPro" id="IPR000792">
    <property type="entry name" value="Tscrpt_reg_LuxR_C"/>
</dbReference>
<evidence type="ECO:0000313" key="4">
    <source>
        <dbReference type="Proteomes" id="UP000005835"/>
    </source>
</evidence>
<name>K1JPU3_9BURK</name>
<dbReference type="STRING" id="742823.HMPREF9465_00241"/>
<accession>K1JPU3</accession>
<evidence type="ECO:0000256" key="1">
    <source>
        <dbReference type="ARBA" id="ARBA00023125"/>
    </source>
</evidence>
<dbReference type="SMART" id="SM00421">
    <property type="entry name" value="HTH_LUXR"/>
    <property type="match status" value="1"/>
</dbReference>
<dbReference type="Gene3D" id="1.10.10.10">
    <property type="entry name" value="Winged helix-like DNA-binding domain superfamily/Winged helix DNA-binding domain"/>
    <property type="match status" value="1"/>
</dbReference>
<protein>
    <recommendedName>
        <fullName evidence="2">HTH luxR-type domain-containing protein</fullName>
    </recommendedName>
</protein>
<dbReference type="PANTHER" id="PTHR43214">
    <property type="entry name" value="TWO-COMPONENT RESPONSE REGULATOR"/>
    <property type="match status" value="1"/>
</dbReference>
<sequence length="73" mass="8505">MKAEPRKNLRPREIEYLTLVAKGLRRREIAEKMGIAITTVKYYHEEMMSVLCARTAAEAVYKAFQRGIFKVTQ</sequence>
<reference evidence="3 4" key="1">
    <citation type="submission" date="2012-05" db="EMBL/GenBank/DDBJ databases">
        <title>The Genome Sequence of Sutterella wadsworthensis 2_1_59BFAA.</title>
        <authorList>
            <consortium name="The Broad Institute Genome Sequencing Platform"/>
            <person name="Earl A."/>
            <person name="Ward D."/>
            <person name="Feldgarden M."/>
            <person name="Gevers D."/>
            <person name="Daigneault M."/>
            <person name="Strauss J."/>
            <person name="Allen-Vercoe E."/>
            <person name="Walker B."/>
            <person name="Young S.K."/>
            <person name="Zeng Q."/>
            <person name="Gargeya S."/>
            <person name="Fitzgerald M."/>
            <person name="Haas B."/>
            <person name="Abouelleil A."/>
            <person name="Alvarado L."/>
            <person name="Arachchi H.M."/>
            <person name="Berlin A.M."/>
            <person name="Chapman S.B."/>
            <person name="Goldberg J."/>
            <person name="Griggs A."/>
            <person name="Gujja S."/>
            <person name="Hansen M."/>
            <person name="Howarth C."/>
            <person name="Imamovic A."/>
            <person name="Larimer J."/>
            <person name="McCowen C."/>
            <person name="Montmayeur A."/>
            <person name="Murphy C."/>
            <person name="Neiman D."/>
            <person name="Pearson M."/>
            <person name="Priest M."/>
            <person name="Roberts A."/>
            <person name="Saif S."/>
            <person name="Shea T."/>
            <person name="Sisk P."/>
            <person name="Sykes S."/>
            <person name="Wortman J."/>
            <person name="Nusbaum C."/>
            <person name="Birren B."/>
        </authorList>
    </citation>
    <scope>NUCLEOTIDE SEQUENCE [LARGE SCALE GENOMIC DNA]</scope>
    <source>
        <strain evidence="3 4">2_1_59BFAA</strain>
    </source>
</reference>
<keyword evidence="4" id="KW-1185">Reference proteome</keyword>
<dbReference type="PRINTS" id="PR00038">
    <property type="entry name" value="HTHLUXR"/>
</dbReference>
<dbReference type="GO" id="GO:0003677">
    <property type="term" value="F:DNA binding"/>
    <property type="evidence" value="ECO:0007669"/>
    <property type="project" value="UniProtKB-KW"/>
</dbReference>
<dbReference type="InterPro" id="IPR016032">
    <property type="entry name" value="Sig_transdc_resp-reg_C-effctor"/>
</dbReference>
<dbReference type="PROSITE" id="PS50043">
    <property type="entry name" value="HTH_LUXR_2"/>
    <property type="match status" value="1"/>
</dbReference>
<keyword evidence="1" id="KW-0238">DNA-binding</keyword>
<dbReference type="InterPro" id="IPR036388">
    <property type="entry name" value="WH-like_DNA-bd_sf"/>
</dbReference>
<gene>
    <name evidence="3" type="ORF">HMPREF9465_00241</name>
</gene>
<dbReference type="SUPFAM" id="SSF46894">
    <property type="entry name" value="C-terminal effector domain of the bipartite response regulators"/>
    <property type="match status" value="1"/>
</dbReference>
<comment type="caution">
    <text evidence="3">The sequence shown here is derived from an EMBL/GenBank/DDBJ whole genome shotgun (WGS) entry which is preliminary data.</text>
</comment>
<feature type="domain" description="HTH luxR-type" evidence="2">
    <location>
        <begin position="2"/>
        <end position="67"/>
    </location>
</feature>
<dbReference type="Pfam" id="PF00196">
    <property type="entry name" value="GerE"/>
    <property type="match status" value="1"/>
</dbReference>
<dbReference type="Proteomes" id="UP000005835">
    <property type="component" value="Unassembled WGS sequence"/>
</dbReference>
<dbReference type="AlphaFoldDB" id="K1JPU3"/>
<dbReference type="OrthoDB" id="9154877at2"/>
<dbReference type="PATRIC" id="fig|742823.3.peg.232"/>